<dbReference type="EMBL" id="SGIS01000106">
    <property type="protein sequence ID" value="RZF59030.1"/>
    <property type="molecule type" value="Genomic_DNA"/>
</dbReference>
<evidence type="ECO:0000313" key="2">
    <source>
        <dbReference type="Proteomes" id="UP000292085"/>
    </source>
</evidence>
<protein>
    <submittedName>
        <fullName evidence="1">Uncharacterized protein</fullName>
    </submittedName>
</protein>
<keyword evidence="2" id="KW-1185">Reference proteome</keyword>
<dbReference type="RefSeq" id="WP_130160560.1">
    <property type="nucleotide sequence ID" value="NZ_SGIS01000106.1"/>
</dbReference>
<proteinExistence type="predicted"/>
<dbReference type="Proteomes" id="UP000292085">
    <property type="component" value="Unassembled WGS sequence"/>
</dbReference>
<gene>
    <name evidence="1" type="ORF">EWE75_24050</name>
</gene>
<dbReference type="AlphaFoldDB" id="A0A4Q6XGJ0"/>
<evidence type="ECO:0000313" key="1">
    <source>
        <dbReference type="EMBL" id="RZF59030.1"/>
    </source>
</evidence>
<accession>A0A4Q6XGJ0</accession>
<dbReference type="OrthoDB" id="7564361at2"/>
<comment type="caution">
    <text evidence="1">The sequence shown here is derived from an EMBL/GenBank/DDBJ whole genome shotgun (WGS) entry which is preliminary data.</text>
</comment>
<name>A0A4Q6XGJ0_9SPHN</name>
<organism evidence="1 2">
    <name type="scientific">Sphingomonas populi</name>
    <dbReference type="NCBI Taxonomy" id="2484750"/>
    <lineage>
        <taxon>Bacteria</taxon>
        <taxon>Pseudomonadati</taxon>
        <taxon>Pseudomonadota</taxon>
        <taxon>Alphaproteobacteria</taxon>
        <taxon>Sphingomonadales</taxon>
        <taxon>Sphingomonadaceae</taxon>
        <taxon>Sphingomonas</taxon>
    </lineage>
</organism>
<sequence>MSKLTLSYRFDASFFDMSLTRDDFGYLSVHVETDRISAKGGFWVQWQDVKEFGEALGLFPIGENQPVVAQWGFDMQEGDDLKLRLEVVPADKRGNLFLKFEVADDDEPEDRARGRFLMNYPDVDAFRREIARLMKNEVEEAVLNGR</sequence>
<reference evidence="1 2" key="1">
    <citation type="submission" date="2019-02" db="EMBL/GenBank/DDBJ databases">
        <authorList>
            <person name="Li Y."/>
        </authorList>
    </citation>
    <scope>NUCLEOTIDE SEQUENCE [LARGE SCALE GENOMIC DNA]</scope>
    <source>
        <strain evidence="1 2">3-7</strain>
    </source>
</reference>